<evidence type="ECO:0000256" key="1">
    <source>
        <dbReference type="SAM" id="MobiDB-lite"/>
    </source>
</evidence>
<evidence type="ECO:0000256" key="2">
    <source>
        <dbReference type="SAM" id="SignalP"/>
    </source>
</evidence>
<evidence type="ECO:0000313" key="4">
    <source>
        <dbReference type="Proteomes" id="UP001565243"/>
    </source>
</evidence>
<gene>
    <name evidence="3" type="ORF">AB6T85_02745</name>
</gene>
<keyword evidence="4" id="KW-1185">Reference proteome</keyword>
<feature type="region of interest" description="Disordered" evidence="1">
    <location>
        <begin position="25"/>
        <end position="77"/>
    </location>
</feature>
<dbReference type="Proteomes" id="UP001565243">
    <property type="component" value="Unassembled WGS sequence"/>
</dbReference>
<keyword evidence="2" id="KW-0732">Signal</keyword>
<organism evidence="3 4">
    <name type="scientific">Erwinia aeris</name>
    <dbReference type="NCBI Taxonomy" id="3239803"/>
    <lineage>
        <taxon>Bacteria</taxon>
        <taxon>Pseudomonadati</taxon>
        <taxon>Pseudomonadota</taxon>
        <taxon>Gammaproteobacteria</taxon>
        <taxon>Enterobacterales</taxon>
        <taxon>Erwiniaceae</taxon>
        <taxon>Erwinia</taxon>
    </lineage>
</organism>
<protein>
    <submittedName>
        <fullName evidence="3">Uncharacterized protein</fullName>
    </submittedName>
</protein>
<dbReference type="RefSeq" id="WP_253454235.1">
    <property type="nucleotide sequence ID" value="NZ_JBGFFX010000001.1"/>
</dbReference>
<dbReference type="PROSITE" id="PS51257">
    <property type="entry name" value="PROKAR_LIPOPROTEIN"/>
    <property type="match status" value="1"/>
</dbReference>
<name>A0ABV4E363_9GAMM</name>
<accession>A0ABV4E363</accession>
<reference evidence="3 4" key="1">
    <citation type="submission" date="2024-07" db="EMBL/GenBank/DDBJ databases">
        <authorList>
            <person name="Hebao G."/>
        </authorList>
    </citation>
    <scope>NUCLEOTIDE SEQUENCE [LARGE SCALE GENOMIC DNA]</scope>
    <source>
        <strain evidence="3 4">ACCC 02193</strain>
    </source>
</reference>
<sequence length="77" mass="8323">MRKLLISLTLVTLFISGCAIENLNPDGVNPSSAPTMPSPLAKPTKQQRGAIMSGENPDWREAPGPVVPRSQKNRHGF</sequence>
<evidence type="ECO:0000313" key="3">
    <source>
        <dbReference type="EMBL" id="MEY8769360.1"/>
    </source>
</evidence>
<feature type="chain" id="PRO_5047144298" evidence="2">
    <location>
        <begin position="20"/>
        <end position="77"/>
    </location>
</feature>
<proteinExistence type="predicted"/>
<feature type="signal peptide" evidence="2">
    <location>
        <begin position="1"/>
        <end position="19"/>
    </location>
</feature>
<comment type="caution">
    <text evidence="3">The sequence shown here is derived from an EMBL/GenBank/DDBJ whole genome shotgun (WGS) entry which is preliminary data.</text>
</comment>
<dbReference type="EMBL" id="JBGFFX010000001">
    <property type="protein sequence ID" value="MEY8769360.1"/>
    <property type="molecule type" value="Genomic_DNA"/>
</dbReference>